<evidence type="ECO:0000313" key="1">
    <source>
        <dbReference type="EMBL" id="SHM83584.1"/>
    </source>
</evidence>
<sequence length="98" mass="10995">MADPVCRLVAGQTACGFDGKMPQRERSGDYISVRWRHVNYGRSSMTVRGAIQRSRIPSARSRHSSFFINPARAANGLWVALEAFGELSELSEKYCWSV</sequence>
<dbReference type="AlphaFoldDB" id="A0A1M7LZD2"/>
<name>A0A1M7LZD2_9PSED</name>
<gene>
    <name evidence="1" type="ORF">SAMN05216593_103471</name>
</gene>
<dbReference type="EMBL" id="FRDA01000003">
    <property type="protein sequence ID" value="SHM83584.1"/>
    <property type="molecule type" value="Genomic_DNA"/>
</dbReference>
<reference evidence="1 2" key="1">
    <citation type="submission" date="2016-11" db="EMBL/GenBank/DDBJ databases">
        <authorList>
            <person name="Jaros S."/>
            <person name="Januszkiewicz K."/>
            <person name="Wedrychowicz H."/>
        </authorList>
    </citation>
    <scope>NUCLEOTIDE SEQUENCE [LARGE SCALE GENOMIC DNA]</scope>
    <source>
        <strain evidence="1 2">LMG 26898</strain>
    </source>
</reference>
<dbReference type="Proteomes" id="UP000183983">
    <property type="component" value="Unassembled WGS sequence"/>
</dbReference>
<dbReference type="STRING" id="1190415.SAMN05216593_103471"/>
<proteinExistence type="predicted"/>
<accession>A0A1M7LZD2</accession>
<protein>
    <submittedName>
        <fullName evidence="1">Uncharacterized protein</fullName>
    </submittedName>
</protein>
<organism evidence="1 2">
    <name type="scientific">Pseudomonas asturiensis</name>
    <dbReference type="NCBI Taxonomy" id="1190415"/>
    <lineage>
        <taxon>Bacteria</taxon>
        <taxon>Pseudomonadati</taxon>
        <taxon>Pseudomonadota</taxon>
        <taxon>Gammaproteobacteria</taxon>
        <taxon>Pseudomonadales</taxon>
        <taxon>Pseudomonadaceae</taxon>
        <taxon>Pseudomonas</taxon>
    </lineage>
</organism>
<evidence type="ECO:0000313" key="2">
    <source>
        <dbReference type="Proteomes" id="UP000183983"/>
    </source>
</evidence>